<evidence type="ECO:0000313" key="2">
    <source>
        <dbReference type="EMBL" id="MEI4549045.1"/>
    </source>
</evidence>
<dbReference type="EMBL" id="JBAWKS010000001">
    <property type="protein sequence ID" value="MEI4549045.1"/>
    <property type="molecule type" value="Genomic_DNA"/>
</dbReference>
<gene>
    <name evidence="2" type="ORF">WAE96_04855</name>
</gene>
<dbReference type="Proteomes" id="UP001382455">
    <property type="component" value="Unassembled WGS sequence"/>
</dbReference>
<accession>A0ABU8EQ03</accession>
<name>A0ABU8EQ03_9GAMM</name>
<dbReference type="InterPro" id="IPR045175">
    <property type="entry name" value="M28_fam"/>
</dbReference>
<feature type="domain" description="Peptidase M28" evidence="1">
    <location>
        <begin position="84"/>
        <end position="288"/>
    </location>
</feature>
<sequence length="303" mass="33974">MIHALFFALSLSVTTQDTLKAHSHLQILSHDQLAGRKTGTLHASIAADYIAKQFQNAGLSPVFTNYKVPFRYSSGFFGEKEAHNVLAVSEQIANRPTVVISAHFDHLGTKGRHIYNGADDNASGVAALITLASLIAKQPSRKLNYLFLATDAEESGLFGAREFIKASPIPLSNILININLDMLGVSKRNKLLGLYNAPSKAFIESLRTNTWHKNSEVKFTRGNGFYNRTIKNQRRRILDAGDHREFHRKRIAILYFGVGEHSNYHSQHDTYENIDHAFFDGSLHNIAKIISQLDANYQLLSRR</sequence>
<reference evidence="2 3" key="1">
    <citation type="submission" date="2023-12" db="EMBL/GenBank/DDBJ databases">
        <title>Friends and Foes: Symbiotic and Algicidal bacterial influence on Karenia brevis blooms.</title>
        <authorList>
            <person name="Fei C."/>
            <person name="Mohamed A.R."/>
            <person name="Booker A."/>
            <person name="Arshad M."/>
            <person name="Klass S."/>
            <person name="Ahn S."/>
            <person name="Gilbert P.M."/>
            <person name="Heil C.A."/>
            <person name="Martinez J.M."/>
            <person name="Amin S.A."/>
        </authorList>
    </citation>
    <scope>NUCLEOTIDE SEQUENCE [LARGE SCALE GENOMIC DNA]</scope>
    <source>
        <strain evidence="2 3">CE15</strain>
    </source>
</reference>
<dbReference type="PANTHER" id="PTHR12147:SF26">
    <property type="entry name" value="PEPTIDASE M28 DOMAIN-CONTAINING PROTEIN"/>
    <property type="match status" value="1"/>
</dbReference>
<organism evidence="2 3">
    <name type="scientific">Pseudoalteromonas spongiae</name>
    <dbReference type="NCBI Taxonomy" id="298657"/>
    <lineage>
        <taxon>Bacteria</taxon>
        <taxon>Pseudomonadati</taxon>
        <taxon>Pseudomonadota</taxon>
        <taxon>Gammaproteobacteria</taxon>
        <taxon>Alteromonadales</taxon>
        <taxon>Pseudoalteromonadaceae</taxon>
        <taxon>Pseudoalteromonas</taxon>
    </lineage>
</organism>
<keyword evidence="3" id="KW-1185">Reference proteome</keyword>
<dbReference type="RefSeq" id="WP_336434745.1">
    <property type="nucleotide sequence ID" value="NZ_JBAWKS010000001.1"/>
</dbReference>
<comment type="caution">
    <text evidence="2">The sequence shown here is derived from an EMBL/GenBank/DDBJ whole genome shotgun (WGS) entry which is preliminary data.</text>
</comment>
<dbReference type="InterPro" id="IPR007484">
    <property type="entry name" value="Peptidase_M28"/>
</dbReference>
<evidence type="ECO:0000313" key="3">
    <source>
        <dbReference type="Proteomes" id="UP001382455"/>
    </source>
</evidence>
<dbReference type="PANTHER" id="PTHR12147">
    <property type="entry name" value="METALLOPEPTIDASE M28 FAMILY MEMBER"/>
    <property type="match status" value="1"/>
</dbReference>
<dbReference type="Gene3D" id="3.40.630.10">
    <property type="entry name" value="Zn peptidases"/>
    <property type="match status" value="1"/>
</dbReference>
<proteinExistence type="predicted"/>
<evidence type="ECO:0000259" key="1">
    <source>
        <dbReference type="Pfam" id="PF04389"/>
    </source>
</evidence>
<dbReference type="Pfam" id="PF04389">
    <property type="entry name" value="Peptidase_M28"/>
    <property type="match status" value="1"/>
</dbReference>
<protein>
    <submittedName>
        <fullName evidence="2">M28 family peptidase</fullName>
    </submittedName>
</protein>
<dbReference type="SUPFAM" id="SSF53187">
    <property type="entry name" value="Zn-dependent exopeptidases"/>
    <property type="match status" value="1"/>
</dbReference>